<dbReference type="PROSITE" id="PS00211">
    <property type="entry name" value="ABC_TRANSPORTER_1"/>
    <property type="match status" value="2"/>
</dbReference>
<gene>
    <name evidence="5" type="ORF">ACFQEV_08150</name>
</gene>
<accession>A0ABD5TYW9</accession>
<dbReference type="Gene3D" id="3.40.50.300">
    <property type="entry name" value="P-loop containing nucleotide triphosphate hydrolases"/>
    <property type="match status" value="2"/>
</dbReference>
<evidence type="ECO:0000256" key="2">
    <source>
        <dbReference type="ARBA" id="ARBA00022840"/>
    </source>
</evidence>
<sequence length="604" mass="67066">MNHRLVQSMMPPSNSGTEKYIAIIDQDKVTDEVRNIAVKYDPLNRSGYEGFYVTEDGELHIDDVNVMREHKLIEKKIPNDAIQIVPLPSETGQLVHQYGDNGFRMHDLPVPEDGRIVGLLGRNGIGKSTVLRILAGELVPNFGTTNEETDWNQAIESFRGTTLQTHLERLRDDSVTTAYKNQRVDALHEGDVKTVNELLVARSDDPDRFVDELDLRSIRDRSLADLSGGERQRVAIGVTLSTDADLYLFDEPSSFLDIEQRLSVARTIRSHVQETDAAALVVEHDLATLDLLSDAIHVLYGEPGGFGVVAQRLAVRTGINQFLDGRLKEENVQIRRNSIDFPTAGERGVQSGEPVLNYPQLEKAFGEFSLRVELGQVHAGETIGIVGENALGKTTFVKLLTGSIDADNGTGLDEVTVSYKPQYITPDSDETVRERFTTVADIHSQSFTTRIQDPFELEPLYDRSLGSLSGGELQRVGIALCLARDADLYLIDEPSAFLDVNHRVSIADQVQQFSKQTDCPVLVVDHDLFVIDRVADRLIVFDGEPGRRGQASTPQAMRAGMNAFLSSLGITFRRDEQTGRPRVNKPGSQLDQKQKSSGEYYYGD</sequence>
<dbReference type="InterPro" id="IPR013283">
    <property type="entry name" value="RLI1"/>
</dbReference>
<dbReference type="InterPro" id="IPR003593">
    <property type="entry name" value="AAA+_ATPase"/>
</dbReference>
<evidence type="ECO:0000256" key="1">
    <source>
        <dbReference type="ARBA" id="ARBA00022741"/>
    </source>
</evidence>
<keyword evidence="6" id="KW-1185">Reference proteome</keyword>
<dbReference type="InterPro" id="IPR017871">
    <property type="entry name" value="ABC_transporter-like_CS"/>
</dbReference>
<dbReference type="Pfam" id="PF00005">
    <property type="entry name" value="ABC_tran"/>
    <property type="match status" value="2"/>
</dbReference>
<dbReference type="InterPro" id="IPR003439">
    <property type="entry name" value="ABC_transporter-like_ATP-bd"/>
</dbReference>
<protein>
    <submittedName>
        <fullName evidence="5">Ribosome biogenesis/translation initiation ATPase RLI</fullName>
    </submittedName>
</protein>
<name>A0ABD5TYW9_9EURY</name>
<evidence type="ECO:0000313" key="6">
    <source>
        <dbReference type="Proteomes" id="UP001596408"/>
    </source>
</evidence>
<dbReference type="Proteomes" id="UP001596408">
    <property type="component" value="Unassembled WGS sequence"/>
</dbReference>
<dbReference type="InterPro" id="IPR027417">
    <property type="entry name" value="P-loop_NTPase"/>
</dbReference>
<dbReference type="NCBIfam" id="NF009945">
    <property type="entry name" value="PRK13409.1"/>
    <property type="match status" value="1"/>
</dbReference>
<reference evidence="5 6" key="1">
    <citation type="journal article" date="2019" name="Int. J. Syst. Evol. Microbiol.">
        <title>The Global Catalogue of Microorganisms (GCM) 10K type strain sequencing project: providing services to taxonomists for standard genome sequencing and annotation.</title>
        <authorList>
            <consortium name="The Broad Institute Genomics Platform"/>
            <consortium name="The Broad Institute Genome Sequencing Center for Infectious Disease"/>
            <person name="Wu L."/>
            <person name="Ma J."/>
        </authorList>
    </citation>
    <scope>NUCLEOTIDE SEQUENCE [LARGE SCALE GENOMIC DNA]</scope>
    <source>
        <strain evidence="5 6">YIM 94188</strain>
    </source>
</reference>
<evidence type="ECO:0000313" key="5">
    <source>
        <dbReference type="EMBL" id="MFC6824961.1"/>
    </source>
</evidence>
<keyword evidence="2" id="KW-0067">ATP-binding</keyword>
<dbReference type="EMBL" id="JBHSXH010000011">
    <property type="protein sequence ID" value="MFC6824961.1"/>
    <property type="molecule type" value="Genomic_DNA"/>
</dbReference>
<dbReference type="GO" id="GO:0005524">
    <property type="term" value="F:ATP binding"/>
    <property type="evidence" value="ECO:0007669"/>
    <property type="project" value="UniProtKB-KW"/>
</dbReference>
<dbReference type="PROSITE" id="PS50893">
    <property type="entry name" value="ABC_TRANSPORTER_2"/>
    <property type="match status" value="2"/>
</dbReference>
<keyword evidence="1" id="KW-0547">Nucleotide-binding</keyword>
<evidence type="ECO:0000259" key="4">
    <source>
        <dbReference type="PROSITE" id="PS50893"/>
    </source>
</evidence>
<dbReference type="AlphaFoldDB" id="A0ABD5TYW9"/>
<organism evidence="5 6">
    <name type="scientific">Halopelagius fulvigenes</name>
    <dbReference type="NCBI Taxonomy" id="1198324"/>
    <lineage>
        <taxon>Archaea</taxon>
        <taxon>Methanobacteriati</taxon>
        <taxon>Methanobacteriota</taxon>
        <taxon>Stenosarchaea group</taxon>
        <taxon>Halobacteria</taxon>
        <taxon>Halobacteriales</taxon>
        <taxon>Haloferacaceae</taxon>
    </lineage>
</organism>
<comment type="caution">
    <text evidence="5">The sequence shown here is derived from an EMBL/GenBank/DDBJ whole genome shotgun (WGS) entry which is preliminary data.</text>
</comment>
<dbReference type="SUPFAM" id="SSF52540">
    <property type="entry name" value="P-loop containing nucleoside triphosphate hydrolases"/>
    <property type="match status" value="2"/>
</dbReference>
<feature type="domain" description="ABC transporter" evidence="4">
    <location>
        <begin position="356"/>
        <end position="568"/>
    </location>
</feature>
<feature type="domain" description="ABC transporter" evidence="4">
    <location>
        <begin position="82"/>
        <end position="326"/>
    </location>
</feature>
<feature type="compositionally biased region" description="Polar residues" evidence="3">
    <location>
        <begin position="586"/>
        <end position="597"/>
    </location>
</feature>
<dbReference type="PRINTS" id="PR01868">
    <property type="entry name" value="ABCEFAMILY"/>
</dbReference>
<dbReference type="RefSeq" id="WP_379694671.1">
    <property type="nucleotide sequence ID" value="NZ_JBHSXH010000011.1"/>
</dbReference>
<dbReference type="SMART" id="SM00382">
    <property type="entry name" value="AAA"/>
    <property type="match status" value="2"/>
</dbReference>
<feature type="region of interest" description="Disordered" evidence="3">
    <location>
        <begin position="575"/>
        <end position="604"/>
    </location>
</feature>
<evidence type="ECO:0000256" key="3">
    <source>
        <dbReference type="SAM" id="MobiDB-lite"/>
    </source>
</evidence>
<dbReference type="FunFam" id="3.40.50.300:FF:001546">
    <property type="entry name" value="RNase L inhibitor homolog"/>
    <property type="match status" value="1"/>
</dbReference>
<proteinExistence type="predicted"/>
<dbReference type="PANTHER" id="PTHR19248">
    <property type="entry name" value="ATP-BINDING TRANSPORT PROTEIN-RELATED"/>
    <property type="match status" value="1"/>
</dbReference>